<dbReference type="InterPro" id="IPR036388">
    <property type="entry name" value="WH-like_DNA-bd_sf"/>
</dbReference>
<name>A0A5C6M9L7_9PLAN</name>
<keyword evidence="3" id="KW-1185">Reference proteome</keyword>
<gene>
    <name evidence="2" type="ORF">E3A20_05790</name>
</gene>
<sequence>MRHLRFNQNEVIREKVIKRKDKAEAIRLFNYPFAAVEEAVVNAIYHRSYEQLEPVEVRVSPDHIEVVSYPGPDVSIRMAALNGGRLVARRYRNRRIGDFLKELDLTEGRCTGIPTMRSAMAENGSPPPGFATDEARTYFFVELLVHPELPGIAKSHVKAHDEAHVKTVWNMNPTERTILKFLENAPQARPAIALLLGLTSRSGHLYKAIFRLRDVGYIELTEPESSQSRNQKYRITEKGRASIVR</sequence>
<feature type="region of interest" description="Disordered" evidence="1">
    <location>
        <begin position="226"/>
        <end position="245"/>
    </location>
</feature>
<feature type="compositionally biased region" description="Basic and acidic residues" evidence="1">
    <location>
        <begin position="234"/>
        <end position="245"/>
    </location>
</feature>
<dbReference type="Pfam" id="PF13749">
    <property type="entry name" value="HATPase_c_4"/>
    <property type="match status" value="1"/>
</dbReference>
<dbReference type="PANTHER" id="PTHR30595">
    <property type="entry name" value="GLPR-RELATED TRANSCRIPTIONAL REPRESSOR"/>
    <property type="match status" value="1"/>
</dbReference>
<dbReference type="InterPro" id="IPR038475">
    <property type="entry name" value="RecG_C_sf"/>
</dbReference>
<dbReference type="SUPFAM" id="SSF46785">
    <property type="entry name" value="Winged helix' DNA-binding domain"/>
    <property type="match status" value="1"/>
</dbReference>
<dbReference type="InterPro" id="IPR036390">
    <property type="entry name" value="WH_DNA-bd_sf"/>
</dbReference>
<dbReference type="Proteomes" id="UP000321083">
    <property type="component" value="Unassembled WGS sequence"/>
</dbReference>
<proteinExistence type="predicted"/>
<dbReference type="PANTHER" id="PTHR30595:SF6">
    <property type="entry name" value="SCHLAFEN ALBA-2 DOMAIN-CONTAINING PROTEIN"/>
    <property type="match status" value="1"/>
</dbReference>
<dbReference type="AlphaFoldDB" id="A0A5C6M9L7"/>
<evidence type="ECO:0000256" key="1">
    <source>
        <dbReference type="SAM" id="MobiDB-lite"/>
    </source>
</evidence>
<protein>
    <recommendedName>
        <fullName evidence="4">ATP-dependent DNA helicase RecG C-terminal domain-containing protein</fullName>
    </recommendedName>
</protein>
<reference evidence="2 3" key="2">
    <citation type="submission" date="2019-08" db="EMBL/GenBank/DDBJ databases">
        <authorList>
            <person name="Henke P."/>
        </authorList>
    </citation>
    <scope>NUCLEOTIDE SEQUENCE [LARGE SCALE GENOMIC DNA]</scope>
    <source>
        <strain evidence="2">Phe10_nw2017</strain>
    </source>
</reference>
<dbReference type="Gene3D" id="3.30.565.60">
    <property type="match status" value="1"/>
</dbReference>
<evidence type="ECO:0008006" key="4">
    <source>
        <dbReference type="Google" id="ProtNLM"/>
    </source>
</evidence>
<dbReference type="Gene3D" id="1.10.10.10">
    <property type="entry name" value="Winged helix-like DNA-binding domain superfamily/Winged helix DNA-binding domain"/>
    <property type="match status" value="1"/>
</dbReference>
<organism evidence="2 3">
    <name type="scientific">Planctomyces bekefii</name>
    <dbReference type="NCBI Taxonomy" id="1653850"/>
    <lineage>
        <taxon>Bacteria</taxon>
        <taxon>Pseudomonadati</taxon>
        <taxon>Planctomycetota</taxon>
        <taxon>Planctomycetia</taxon>
        <taxon>Planctomycetales</taxon>
        <taxon>Planctomycetaceae</taxon>
        <taxon>Planctomyces</taxon>
    </lineage>
</organism>
<comment type="caution">
    <text evidence="2">The sequence shown here is derived from an EMBL/GenBank/DDBJ whole genome shotgun (WGS) entry which is preliminary data.</text>
</comment>
<evidence type="ECO:0000313" key="2">
    <source>
        <dbReference type="EMBL" id="TWW10919.1"/>
    </source>
</evidence>
<evidence type="ECO:0000313" key="3">
    <source>
        <dbReference type="Proteomes" id="UP000321083"/>
    </source>
</evidence>
<reference evidence="2 3" key="1">
    <citation type="submission" date="2019-08" db="EMBL/GenBank/DDBJ databases">
        <title>100 year-old enigma solved: identification of Planctomyces bekefii, the type genus and species of the phylum Planctomycetes.</title>
        <authorList>
            <person name="Svetlana D.N."/>
            <person name="Overmann J."/>
        </authorList>
    </citation>
    <scope>NUCLEOTIDE SEQUENCE [LARGE SCALE GENOMIC DNA]</scope>
    <source>
        <strain evidence="2">Phe10_nw2017</strain>
    </source>
</reference>
<dbReference type="EMBL" id="SRHE01000073">
    <property type="protein sequence ID" value="TWW10919.1"/>
    <property type="molecule type" value="Genomic_DNA"/>
</dbReference>
<accession>A0A5C6M9L7</accession>